<keyword evidence="3" id="KW-1185">Reference proteome</keyword>
<feature type="transmembrane region" description="Helical" evidence="1">
    <location>
        <begin position="54"/>
        <end position="75"/>
    </location>
</feature>
<feature type="transmembrane region" description="Helical" evidence="1">
    <location>
        <begin position="7"/>
        <end position="34"/>
    </location>
</feature>
<dbReference type="AlphaFoldDB" id="A0AA48HJL6"/>
<dbReference type="Proteomes" id="UP001330184">
    <property type="component" value="Chromosome"/>
</dbReference>
<name>A0AA48HJL6_9FLAO</name>
<proteinExistence type="predicted"/>
<protein>
    <submittedName>
        <fullName evidence="2">Uncharacterized protein</fullName>
    </submittedName>
</protein>
<dbReference type="EMBL" id="AP027268">
    <property type="protein sequence ID" value="BDW93463.1"/>
    <property type="molecule type" value="Genomic_DNA"/>
</dbReference>
<keyword evidence="1" id="KW-0812">Transmembrane</keyword>
<gene>
    <name evidence="2" type="ORF">MACH07_22950</name>
</gene>
<evidence type="ECO:0000256" key="1">
    <source>
        <dbReference type="SAM" id="Phobius"/>
    </source>
</evidence>
<accession>A0AA48HJL6</accession>
<keyword evidence="1" id="KW-0472">Membrane</keyword>
<sequence length="76" mass="8960">MVNFDNIYLVILYAVFGFPGAIIRFIFLNVLGLFNIVGYPKTKKLWTKDELLKIFIHPYNLLIGVIIFIIFLIFYQ</sequence>
<organism evidence="2 3">
    <name type="scientific">Flagellimonas marinaquae</name>
    <dbReference type="NCBI Taxonomy" id="254955"/>
    <lineage>
        <taxon>Bacteria</taxon>
        <taxon>Pseudomonadati</taxon>
        <taxon>Bacteroidota</taxon>
        <taxon>Flavobacteriia</taxon>
        <taxon>Flavobacteriales</taxon>
        <taxon>Flavobacteriaceae</taxon>
        <taxon>Flagellimonas</taxon>
    </lineage>
</organism>
<keyword evidence="1" id="KW-1133">Transmembrane helix</keyword>
<reference evidence="2 3" key="1">
    <citation type="submission" date="2023-01" db="EMBL/GenBank/DDBJ databases">
        <title>Complete genome sequence of Muricauda aquimarina strain IFOP_LL357.</title>
        <authorList>
            <person name="Gajardo G."/>
            <person name="Ueki S."/>
            <person name="Maruyama F."/>
        </authorList>
    </citation>
    <scope>NUCLEOTIDE SEQUENCE [LARGE SCALE GENOMIC DNA]</scope>
    <source>
        <strain evidence="2 3">IFOP_LL357</strain>
    </source>
</reference>
<evidence type="ECO:0000313" key="2">
    <source>
        <dbReference type="EMBL" id="BDW93463.1"/>
    </source>
</evidence>
<evidence type="ECO:0000313" key="3">
    <source>
        <dbReference type="Proteomes" id="UP001330184"/>
    </source>
</evidence>